<proteinExistence type="predicted"/>
<evidence type="ECO:0000313" key="2">
    <source>
        <dbReference type="Proteomes" id="UP000561459"/>
    </source>
</evidence>
<evidence type="ECO:0008006" key="3">
    <source>
        <dbReference type="Google" id="ProtNLM"/>
    </source>
</evidence>
<organism evidence="1 2">
    <name type="scientific">Novosphingobium fluoreni</name>
    <dbReference type="NCBI Taxonomy" id="1391222"/>
    <lineage>
        <taxon>Bacteria</taxon>
        <taxon>Pseudomonadati</taxon>
        <taxon>Pseudomonadota</taxon>
        <taxon>Alphaproteobacteria</taxon>
        <taxon>Sphingomonadales</taxon>
        <taxon>Sphingomonadaceae</taxon>
        <taxon>Novosphingobium</taxon>
    </lineage>
</organism>
<reference evidence="1 2" key="1">
    <citation type="submission" date="2020-08" db="EMBL/GenBank/DDBJ databases">
        <title>Genomic Encyclopedia of Type Strains, Phase IV (KMG-IV): sequencing the most valuable type-strain genomes for metagenomic binning, comparative biology and taxonomic classification.</title>
        <authorList>
            <person name="Goeker M."/>
        </authorList>
    </citation>
    <scope>NUCLEOTIDE SEQUENCE [LARGE SCALE GENOMIC DNA]</scope>
    <source>
        <strain evidence="1 2">DSM 27568</strain>
    </source>
</reference>
<dbReference type="Proteomes" id="UP000561459">
    <property type="component" value="Unassembled WGS sequence"/>
</dbReference>
<keyword evidence="2" id="KW-1185">Reference proteome</keyword>
<dbReference type="AlphaFoldDB" id="A0A7W6BYB5"/>
<protein>
    <recommendedName>
        <fullName evidence="3">RiboL-PSP-HEPN domain-containing protein</fullName>
    </recommendedName>
</protein>
<gene>
    <name evidence="1" type="ORF">GGR39_001841</name>
</gene>
<comment type="caution">
    <text evidence="1">The sequence shown here is derived from an EMBL/GenBank/DDBJ whole genome shotgun (WGS) entry which is preliminary data.</text>
</comment>
<name>A0A7W6BYB5_9SPHN</name>
<dbReference type="EMBL" id="JACIDY010000003">
    <property type="protein sequence ID" value="MBB3940191.1"/>
    <property type="molecule type" value="Genomic_DNA"/>
</dbReference>
<sequence>MTEAKARFDQHMGEAHLCLATFDATEHDFALRHIWIICVSAFDLYMTELVSEAGLRLIDRNPPLLTANLRQVQFSLDSVISINDLSPTERLLFYKERIYAAVQYKSFYKPDKVSEALSYIWTCPPKEKWARTLTHLKNTGRYEGRTEEDIRDELTLIGDRRELIAHSMDTPPGVEGPNPVRRADAFQVISFVTDLTTSIDIETESQLA</sequence>
<accession>A0A7W6BYB5</accession>
<dbReference type="RefSeq" id="WP_183616822.1">
    <property type="nucleotide sequence ID" value="NZ_JACIDY010000003.1"/>
</dbReference>
<evidence type="ECO:0000313" key="1">
    <source>
        <dbReference type="EMBL" id="MBB3940191.1"/>
    </source>
</evidence>